<dbReference type="EMBL" id="JAQOSQ010000007">
    <property type="protein sequence ID" value="MDJ1183404.1"/>
    <property type="molecule type" value="Genomic_DNA"/>
</dbReference>
<gene>
    <name evidence="2" type="ORF">PMH09_09350</name>
</gene>
<protein>
    <submittedName>
        <fullName evidence="2">Uncharacterized protein</fullName>
    </submittedName>
</protein>
<evidence type="ECO:0000256" key="1">
    <source>
        <dbReference type="SAM" id="Phobius"/>
    </source>
</evidence>
<keyword evidence="3" id="KW-1185">Reference proteome</keyword>
<keyword evidence="1" id="KW-0812">Transmembrane</keyword>
<evidence type="ECO:0000313" key="3">
    <source>
        <dbReference type="Proteomes" id="UP001232992"/>
    </source>
</evidence>
<organism evidence="2 3">
    <name type="scientific">Roseofilum casamattae BLCC-M143</name>
    <dbReference type="NCBI Taxonomy" id="3022442"/>
    <lineage>
        <taxon>Bacteria</taxon>
        <taxon>Bacillati</taxon>
        <taxon>Cyanobacteriota</taxon>
        <taxon>Cyanophyceae</taxon>
        <taxon>Desertifilales</taxon>
        <taxon>Desertifilaceae</taxon>
        <taxon>Roseofilum</taxon>
        <taxon>Roseofilum casamattae</taxon>
    </lineage>
</organism>
<dbReference type="Proteomes" id="UP001232992">
    <property type="component" value="Unassembled WGS sequence"/>
</dbReference>
<comment type="caution">
    <text evidence="2">The sequence shown here is derived from an EMBL/GenBank/DDBJ whole genome shotgun (WGS) entry which is preliminary data.</text>
</comment>
<feature type="transmembrane region" description="Helical" evidence="1">
    <location>
        <begin position="14"/>
        <end position="33"/>
    </location>
</feature>
<reference evidence="2 3" key="1">
    <citation type="submission" date="2023-01" db="EMBL/GenBank/DDBJ databases">
        <title>Novel diversity within Roseofilum (Cyanobacteria; Desertifilaceae) from marine benthic mats with descriptions of four novel species.</title>
        <authorList>
            <person name="Wang Y."/>
            <person name="Berthold D.E."/>
            <person name="Hu J."/>
            <person name="Lefler F.W."/>
            <person name="Laughinghouse H.D. IV."/>
        </authorList>
    </citation>
    <scope>NUCLEOTIDE SEQUENCE [LARGE SCALE GENOMIC DNA]</scope>
    <source>
        <strain evidence="2 3">BLCC-M143</strain>
    </source>
</reference>
<name>A0ABT7BW30_9CYAN</name>
<keyword evidence="1" id="KW-1133">Transmembrane helix</keyword>
<proteinExistence type="predicted"/>
<accession>A0ABT7BW30</accession>
<evidence type="ECO:0000313" key="2">
    <source>
        <dbReference type="EMBL" id="MDJ1183404.1"/>
    </source>
</evidence>
<sequence length="50" mass="5713">MNIVCGNWIWYNSVIANGAIAFSELVFIIWGALQAGKGRYFFYEDYCILA</sequence>
<keyword evidence="1" id="KW-0472">Membrane</keyword>